<feature type="compositionally biased region" description="Basic and acidic residues" evidence="1">
    <location>
        <begin position="612"/>
        <end position="626"/>
    </location>
</feature>
<evidence type="ECO:0000259" key="2">
    <source>
        <dbReference type="Pfam" id="PF10551"/>
    </source>
</evidence>
<organism evidence="3 4">
    <name type="scientific">Artemisia annua</name>
    <name type="common">Sweet wormwood</name>
    <dbReference type="NCBI Taxonomy" id="35608"/>
    <lineage>
        <taxon>Eukaryota</taxon>
        <taxon>Viridiplantae</taxon>
        <taxon>Streptophyta</taxon>
        <taxon>Embryophyta</taxon>
        <taxon>Tracheophyta</taxon>
        <taxon>Spermatophyta</taxon>
        <taxon>Magnoliopsida</taxon>
        <taxon>eudicotyledons</taxon>
        <taxon>Gunneridae</taxon>
        <taxon>Pentapetalae</taxon>
        <taxon>asterids</taxon>
        <taxon>campanulids</taxon>
        <taxon>Asterales</taxon>
        <taxon>Asteraceae</taxon>
        <taxon>Asteroideae</taxon>
        <taxon>Anthemideae</taxon>
        <taxon>Artemisiinae</taxon>
        <taxon>Artemisia</taxon>
    </lineage>
</organism>
<dbReference type="Pfam" id="PF10551">
    <property type="entry name" value="MULE"/>
    <property type="match status" value="1"/>
</dbReference>
<dbReference type="Proteomes" id="UP000245207">
    <property type="component" value="Unassembled WGS sequence"/>
</dbReference>
<keyword evidence="4" id="KW-1185">Reference proteome</keyword>
<evidence type="ECO:0000256" key="1">
    <source>
        <dbReference type="SAM" id="MobiDB-lite"/>
    </source>
</evidence>
<reference evidence="3 4" key="1">
    <citation type="journal article" date="2018" name="Mol. Plant">
        <title>The genome of Artemisia annua provides insight into the evolution of Asteraceae family and artemisinin biosynthesis.</title>
        <authorList>
            <person name="Shen Q."/>
            <person name="Zhang L."/>
            <person name="Liao Z."/>
            <person name="Wang S."/>
            <person name="Yan T."/>
            <person name="Shi P."/>
            <person name="Liu M."/>
            <person name="Fu X."/>
            <person name="Pan Q."/>
            <person name="Wang Y."/>
            <person name="Lv Z."/>
            <person name="Lu X."/>
            <person name="Zhang F."/>
            <person name="Jiang W."/>
            <person name="Ma Y."/>
            <person name="Chen M."/>
            <person name="Hao X."/>
            <person name="Li L."/>
            <person name="Tang Y."/>
            <person name="Lv G."/>
            <person name="Zhou Y."/>
            <person name="Sun X."/>
            <person name="Brodelius P.E."/>
            <person name="Rose J.K.C."/>
            <person name="Tang K."/>
        </authorList>
    </citation>
    <scope>NUCLEOTIDE SEQUENCE [LARGE SCALE GENOMIC DNA]</scope>
    <source>
        <strain evidence="4">cv. Huhao1</strain>
        <tissue evidence="3">Leaf</tissue>
    </source>
</reference>
<dbReference type="AlphaFoldDB" id="A0A2U1KNY8"/>
<feature type="region of interest" description="Disordered" evidence="1">
    <location>
        <begin position="592"/>
        <end position="637"/>
    </location>
</feature>
<comment type="caution">
    <text evidence="3">The sequence shown here is derived from an EMBL/GenBank/DDBJ whole genome shotgun (WGS) entry which is preliminary data.</text>
</comment>
<dbReference type="PANTHER" id="PTHR31569:SF4">
    <property type="entry name" value="SWIM-TYPE DOMAIN-CONTAINING PROTEIN"/>
    <property type="match status" value="1"/>
</dbReference>
<dbReference type="InterPro" id="IPR052579">
    <property type="entry name" value="Zinc_finger_SWIM"/>
</dbReference>
<feature type="compositionally biased region" description="Basic residues" evidence="1">
    <location>
        <begin position="594"/>
        <end position="607"/>
    </location>
</feature>
<sequence length="637" mass="73092">MNNQSSNESPNGTIQNEENYLASSKFQSRDELLKSVRAFYWSKGYGLFIRNSRKDKFVLLKCDLGDSYRDARDKNIANNRKRSTGTHLIECPFSIKGKNGGDGVWVFEAIDLTHNHEPSTDMSGHSSFRRLPPEKVQSVKDMSLCGIPPRQIISSLRQETLDLPVNSRNIYNLKVKFRKDELGNRSKITALFDELAKGGFMHDVKHDPQGRITHLFIAHPLSIKLAKLFSDIFVMDCTYKTNRFNMPLLDIIGVSCFNTSFYSGFAFLQKEDKDSYAWALTTFKKFLGDENQPSVIMTDRELALMNSIEDVFPSTTSLLCVWHINKNVFANCKTHFVIAKEFDIFMANWNNLVYSTTKDEYVNNLTEFELQYNDKKDAINYIRDTWSQWKEKFVSAWTEKYLHLGNRASSRAEGAHAKLKMYLQASTSGFQELKKKISQVVEHEFNEIKIRLASEKIQVPHSCNTPFFRELLSHVSHFALKEIHKQCEKSKGGTIVPCTGHYMATMGLPCAHKIKDCSQMTLPLELIHPHWRIDTLSLNREDCLQNDGDKKFAKLLEELNSKYQAWPLNKKEHAISLISQLVNESVALFEPVKQRPKGRPPKSKKNKGVTSIRRDPSRFEIVESSRAHTPSSSSRAF</sequence>
<evidence type="ECO:0000313" key="4">
    <source>
        <dbReference type="Proteomes" id="UP000245207"/>
    </source>
</evidence>
<protein>
    <submittedName>
        <fullName evidence="3">Protein FAR1-RELATED SEQUENCE 5</fullName>
    </submittedName>
</protein>
<feature type="domain" description="MULE transposase" evidence="2">
    <location>
        <begin position="233"/>
        <end position="327"/>
    </location>
</feature>
<accession>A0A2U1KNY8</accession>
<proteinExistence type="predicted"/>
<dbReference type="InterPro" id="IPR018289">
    <property type="entry name" value="MULE_transposase_dom"/>
</dbReference>
<feature type="compositionally biased region" description="Low complexity" evidence="1">
    <location>
        <begin position="627"/>
        <end position="637"/>
    </location>
</feature>
<dbReference type="OrthoDB" id="4327540at2759"/>
<dbReference type="PANTHER" id="PTHR31569">
    <property type="entry name" value="SWIM-TYPE DOMAIN-CONTAINING PROTEIN"/>
    <property type="match status" value="1"/>
</dbReference>
<name>A0A2U1KNY8_ARTAN</name>
<dbReference type="EMBL" id="PKPP01015644">
    <property type="protein sequence ID" value="PWA38428.1"/>
    <property type="molecule type" value="Genomic_DNA"/>
</dbReference>
<gene>
    <name evidence="3" type="ORF">CTI12_AA581460</name>
</gene>
<dbReference type="STRING" id="35608.A0A2U1KNY8"/>
<evidence type="ECO:0000313" key="3">
    <source>
        <dbReference type="EMBL" id="PWA38428.1"/>
    </source>
</evidence>